<organism evidence="2 3">
    <name type="scientific">Shiella aurantiaca</name>
    <dbReference type="NCBI Taxonomy" id="3058365"/>
    <lineage>
        <taxon>Bacteria</taxon>
        <taxon>Pseudomonadati</taxon>
        <taxon>Bacteroidota</taxon>
        <taxon>Cytophagia</taxon>
        <taxon>Cytophagales</taxon>
        <taxon>Shiellaceae</taxon>
        <taxon>Shiella</taxon>
    </lineage>
</organism>
<evidence type="ECO:0008006" key="4">
    <source>
        <dbReference type="Google" id="ProtNLM"/>
    </source>
</evidence>
<evidence type="ECO:0000256" key="1">
    <source>
        <dbReference type="SAM" id="SignalP"/>
    </source>
</evidence>
<sequence length="268" mass="30613">MKIVSKHSVLLLLLVVSPLLASAQLNKTRSAVDGMLINVRMQTVLLADPYALYSPHQKHGWYPSFGFELQQYDYSVFGLRQRLDFDMAAEAIYLLIRMASSGDWNDPDGRFGTTSYFNTIFLEYVPQIPLYTNYFMSTGLGGALYDISYTHYLYDENGEPENPQKSDASHYGIYGGWSAFIDIMLHESLTLHTDYFYGYSFYSSAASKLNKMDEPTSAFRSWKITSTLLHKSGLFVSGRFHQFVNRTDIPTEASRLSLGIGYRFGMRW</sequence>
<protein>
    <recommendedName>
        <fullName evidence="4">MipA/OmpV family protein</fullName>
    </recommendedName>
</protein>
<evidence type="ECO:0000313" key="2">
    <source>
        <dbReference type="EMBL" id="MDN4164447.1"/>
    </source>
</evidence>
<keyword evidence="1" id="KW-0732">Signal</keyword>
<accession>A0ABT8F211</accession>
<feature type="signal peptide" evidence="1">
    <location>
        <begin position="1"/>
        <end position="21"/>
    </location>
</feature>
<gene>
    <name evidence="2" type="ORF">QWY31_02985</name>
</gene>
<name>A0ABT8F211_9BACT</name>
<proteinExistence type="predicted"/>
<reference evidence="2" key="1">
    <citation type="submission" date="2023-06" db="EMBL/GenBank/DDBJ databases">
        <title>Cytophagales bacterium Strain LB-30, isolated from soil.</title>
        <authorList>
            <person name="Liu B."/>
        </authorList>
    </citation>
    <scope>NUCLEOTIDE SEQUENCE</scope>
    <source>
        <strain evidence="2">LB-30</strain>
    </source>
</reference>
<feature type="chain" id="PRO_5047061154" description="MipA/OmpV family protein" evidence="1">
    <location>
        <begin position="22"/>
        <end position="268"/>
    </location>
</feature>
<dbReference type="Proteomes" id="UP001168552">
    <property type="component" value="Unassembled WGS sequence"/>
</dbReference>
<comment type="caution">
    <text evidence="2">The sequence shown here is derived from an EMBL/GenBank/DDBJ whole genome shotgun (WGS) entry which is preliminary data.</text>
</comment>
<dbReference type="RefSeq" id="WP_320002976.1">
    <property type="nucleotide sequence ID" value="NZ_JAUHJS010000002.1"/>
</dbReference>
<keyword evidence="3" id="KW-1185">Reference proteome</keyword>
<dbReference type="EMBL" id="JAUHJS010000002">
    <property type="protein sequence ID" value="MDN4164447.1"/>
    <property type="molecule type" value="Genomic_DNA"/>
</dbReference>
<evidence type="ECO:0000313" key="3">
    <source>
        <dbReference type="Proteomes" id="UP001168552"/>
    </source>
</evidence>